<keyword evidence="13" id="KW-1185">Reference proteome</keyword>
<dbReference type="Proteomes" id="UP001241848">
    <property type="component" value="Unassembled WGS sequence"/>
</dbReference>
<dbReference type="PANTHER" id="PTHR43435">
    <property type="entry name" value="RIBULOKINASE"/>
    <property type="match status" value="1"/>
</dbReference>
<evidence type="ECO:0000256" key="4">
    <source>
        <dbReference type="ARBA" id="ARBA00022840"/>
    </source>
</evidence>
<keyword evidence="2 7" id="KW-0547">Nucleotide-binding</keyword>
<comment type="catalytic activity">
    <reaction evidence="7">
        <text>D-ribulose + ATP = D-ribulose 5-phosphate + ADP + H(+)</text>
        <dbReference type="Rhea" id="RHEA:17601"/>
        <dbReference type="ChEBI" id="CHEBI:15378"/>
        <dbReference type="ChEBI" id="CHEBI:17173"/>
        <dbReference type="ChEBI" id="CHEBI:30616"/>
        <dbReference type="ChEBI" id="CHEBI:58121"/>
        <dbReference type="ChEBI" id="CHEBI:456216"/>
        <dbReference type="EC" id="2.7.1.16"/>
    </reaction>
</comment>
<evidence type="ECO:0000256" key="3">
    <source>
        <dbReference type="ARBA" id="ARBA00022777"/>
    </source>
</evidence>
<evidence type="ECO:0000256" key="2">
    <source>
        <dbReference type="ARBA" id="ARBA00022741"/>
    </source>
</evidence>
<keyword evidence="4 7" id="KW-0067">ATP-binding</keyword>
<keyword evidence="5 7" id="KW-0054">Arabinose catabolism</keyword>
<keyword evidence="3 7" id="KW-0418">Kinase</keyword>
<dbReference type="NCBIfam" id="TIGR01234">
    <property type="entry name" value="L-ribulokinase"/>
    <property type="match status" value="1"/>
</dbReference>
<accession>A0ABT9FT32</accession>
<dbReference type="HAMAP" id="MF_00520">
    <property type="entry name" value="Ribulokinase"/>
    <property type="match status" value="1"/>
</dbReference>
<evidence type="ECO:0000259" key="10">
    <source>
        <dbReference type="Pfam" id="PF00370"/>
    </source>
</evidence>
<evidence type="ECO:0000259" key="11">
    <source>
        <dbReference type="Pfam" id="PF02782"/>
    </source>
</evidence>
<gene>
    <name evidence="7" type="primary">araB</name>
    <name evidence="12" type="ORF">OIN60_13445</name>
</gene>
<dbReference type="InterPro" id="IPR018485">
    <property type="entry name" value="FGGY_C"/>
</dbReference>
<dbReference type="Gene3D" id="3.30.420.40">
    <property type="match status" value="2"/>
</dbReference>
<evidence type="ECO:0000256" key="1">
    <source>
        <dbReference type="ARBA" id="ARBA00022679"/>
    </source>
</evidence>
<dbReference type="EC" id="2.7.1.16" evidence="7 8"/>
<sequence>MSKYTIGVDYGTESGRAVLVDLSNGAEIATHVTPYRHGVIDEVLPGSGRKLEMDWALQHPADYIEVLTTSVPAVMKESGINPADVIGIGIDFTACTMLPIDPAGQPLCFDESLKGDPHSWVKLWKHHAAQDEADRLNEIASERGEAFQPRYGGKISSEWMVAKIWQILNEAPDIYEKTDRFVEATDWVIMQMCGELKRNQCTAGYKSIYHHREGYPSREFFKALDPRLEDLTATKLRGEIYALGSRAGGLTEHMAALMGLNEGTAVAVGNVDAHAAVPAVGVVTPGKLVMAMGTSICHMLLGEEEKEVEGMCGVVENGIIPGYYGYEAGQSAVGDIFAWFVEHGVPESVKQEADAEGISVHALLERKAAAYKPGETGLLALDWWNGNRSVLVDTNLTGLIVGFTLLTKPEEIYRTLLEATAFGTRKIVDAFHNNGVPVDVLYACGGLPQKNALLMQIYADVTGREIKVAASTQTPALGAAMFAAVAAGAQAGGYDDVVEAARHMARVREESYQPIPENAAVYDKLYTEYSRLHDYFGRGENPVMKRLKSLKEEATHSAETVVK</sequence>
<feature type="domain" description="Carbohydrate kinase FGGY C-terminal" evidence="11">
    <location>
        <begin position="289"/>
        <end position="487"/>
    </location>
</feature>
<comment type="catalytic activity">
    <reaction evidence="7 9">
        <text>L-ribulose + ATP = L-ribulose 5-phosphate + ADP + H(+)</text>
        <dbReference type="Rhea" id="RHEA:22072"/>
        <dbReference type="ChEBI" id="CHEBI:15378"/>
        <dbReference type="ChEBI" id="CHEBI:16880"/>
        <dbReference type="ChEBI" id="CHEBI:30616"/>
        <dbReference type="ChEBI" id="CHEBI:58226"/>
        <dbReference type="ChEBI" id="CHEBI:456216"/>
        <dbReference type="EC" id="2.7.1.16"/>
    </reaction>
</comment>
<dbReference type="CDD" id="cd07781">
    <property type="entry name" value="ASKHA_NBD_FGGY_L-RBK"/>
    <property type="match status" value="1"/>
</dbReference>
<evidence type="ECO:0000256" key="5">
    <source>
        <dbReference type="ARBA" id="ARBA00022935"/>
    </source>
</evidence>
<evidence type="ECO:0000256" key="9">
    <source>
        <dbReference type="RuleBase" id="RU003455"/>
    </source>
</evidence>
<dbReference type="InterPro" id="IPR000577">
    <property type="entry name" value="Carb_kinase_FGGY"/>
</dbReference>
<name>A0ABT9FT32_9BACL</name>
<dbReference type="NCBIfam" id="NF003154">
    <property type="entry name" value="PRK04123.1"/>
    <property type="match status" value="1"/>
</dbReference>
<dbReference type="RefSeq" id="WP_305755352.1">
    <property type="nucleotide sequence ID" value="NZ_JAPCKK010000016.1"/>
</dbReference>
<dbReference type="EMBL" id="JAPCKK010000016">
    <property type="protein sequence ID" value="MDP4097775.1"/>
    <property type="molecule type" value="Genomic_DNA"/>
</dbReference>
<dbReference type="InterPro" id="IPR043129">
    <property type="entry name" value="ATPase_NBD"/>
</dbReference>
<proteinExistence type="inferred from homology"/>
<evidence type="ECO:0000313" key="12">
    <source>
        <dbReference type="EMBL" id="MDP4097775.1"/>
    </source>
</evidence>
<evidence type="ECO:0000256" key="8">
    <source>
        <dbReference type="NCBIfam" id="TIGR01234"/>
    </source>
</evidence>
<keyword evidence="1 7" id="KW-0808">Transferase</keyword>
<comment type="similarity">
    <text evidence="7 9">Belongs to the ribulokinase family.</text>
</comment>
<comment type="pathway">
    <text evidence="7 9">Carbohydrate degradation; L-arabinose degradation via L-ribulose; D-xylulose 5-phosphate from L-arabinose (bacterial route): step 2/3.</text>
</comment>
<protein>
    <recommendedName>
        <fullName evidence="7 8">Ribulokinase</fullName>
        <ecNumber evidence="7 8">2.7.1.16</ecNumber>
    </recommendedName>
</protein>
<feature type="domain" description="Carbohydrate kinase FGGY N-terminal" evidence="10">
    <location>
        <begin position="4"/>
        <end position="276"/>
    </location>
</feature>
<keyword evidence="6 7" id="KW-0119">Carbohydrate metabolism</keyword>
<dbReference type="Pfam" id="PF00370">
    <property type="entry name" value="FGGY_N"/>
    <property type="match status" value="1"/>
</dbReference>
<evidence type="ECO:0000256" key="6">
    <source>
        <dbReference type="ARBA" id="ARBA00023277"/>
    </source>
</evidence>
<comment type="caution">
    <text evidence="12">The sequence shown here is derived from an EMBL/GenBank/DDBJ whole genome shotgun (WGS) entry which is preliminary data.</text>
</comment>
<dbReference type="GO" id="GO:0008741">
    <property type="term" value="F:ribulokinase activity"/>
    <property type="evidence" value="ECO:0007669"/>
    <property type="project" value="UniProtKB-EC"/>
</dbReference>
<organism evidence="12 13">
    <name type="scientific">Paenibacillus zeirhizosphaerae</name>
    <dbReference type="NCBI Taxonomy" id="2987519"/>
    <lineage>
        <taxon>Bacteria</taxon>
        <taxon>Bacillati</taxon>
        <taxon>Bacillota</taxon>
        <taxon>Bacilli</taxon>
        <taxon>Bacillales</taxon>
        <taxon>Paenibacillaceae</taxon>
        <taxon>Paenibacillus</taxon>
    </lineage>
</organism>
<reference evidence="12 13" key="1">
    <citation type="submission" date="2022-10" db="EMBL/GenBank/DDBJ databases">
        <title>Paenibacillus description and whole genome data of maize root bacterial community.</title>
        <authorList>
            <person name="Marton D."/>
            <person name="Farkas M."/>
            <person name="Cserhati M."/>
        </authorList>
    </citation>
    <scope>NUCLEOTIDE SEQUENCE [LARGE SCALE GENOMIC DNA]</scope>
    <source>
        <strain evidence="12 13">P96</strain>
    </source>
</reference>
<dbReference type="Pfam" id="PF02782">
    <property type="entry name" value="FGGY_C"/>
    <property type="match status" value="1"/>
</dbReference>
<evidence type="ECO:0000256" key="7">
    <source>
        <dbReference type="HAMAP-Rule" id="MF_00520"/>
    </source>
</evidence>
<dbReference type="SUPFAM" id="SSF53067">
    <property type="entry name" value="Actin-like ATPase domain"/>
    <property type="match status" value="2"/>
</dbReference>
<dbReference type="InterPro" id="IPR005929">
    <property type="entry name" value="Ribulokinase"/>
</dbReference>
<dbReference type="InterPro" id="IPR018484">
    <property type="entry name" value="FGGY_N"/>
</dbReference>
<dbReference type="PANTHER" id="PTHR43435:SF4">
    <property type="entry name" value="FGGY CARBOHYDRATE KINASE DOMAIN-CONTAINING PROTEIN"/>
    <property type="match status" value="1"/>
</dbReference>
<dbReference type="PIRSF" id="PIRSF000538">
    <property type="entry name" value="GlpK"/>
    <property type="match status" value="1"/>
</dbReference>
<evidence type="ECO:0000313" key="13">
    <source>
        <dbReference type="Proteomes" id="UP001241848"/>
    </source>
</evidence>